<keyword evidence="1" id="KW-0614">Plasmid</keyword>
<dbReference type="KEGG" id="scy:SCATT_p08090"/>
<dbReference type="HOGENOM" id="CLU_3085068_0_0_11"/>
<keyword evidence="2" id="KW-1185">Reference proteome</keyword>
<accession>G8XD56</accession>
<geneLocation type="plasmid" evidence="1 2">
    <name>pSCATT</name>
</geneLocation>
<organism evidence="1 2">
    <name type="scientific">Streptantibioticus cattleyicolor (strain ATCC 35852 / DSM 46488 / JCM 4925 / NBRC 14057 / NRRL 8057)</name>
    <name type="common">Streptomyces cattleya</name>
    <dbReference type="NCBI Taxonomy" id="1003195"/>
    <lineage>
        <taxon>Bacteria</taxon>
        <taxon>Bacillati</taxon>
        <taxon>Actinomycetota</taxon>
        <taxon>Actinomycetes</taxon>
        <taxon>Kitasatosporales</taxon>
        <taxon>Streptomycetaceae</taxon>
        <taxon>Streptantibioticus</taxon>
    </lineage>
</organism>
<dbReference type="PATRIC" id="fig|1003195.29.peg.6604"/>
<evidence type="ECO:0000313" key="1">
    <source>
        <dbReference type="EMBL" id="AEW99002.1"/>
    </source>
</evidence>
<dbReference type="EMBL" id="CP003229">
    <property type="protein sequence ID" value="AEW99002.1"/>
    <property type="molecule type" value="Genomic_DNA"/>
</dbReference>
<dbReference type="AlphaFoldDB" id="G8XD56"/>
<dbReference type="Proteomes" id="UP000007842">
    <property type="component" value="Plasmid pSCATT"/>
</dbReference>
<reference evidence="2" key="1">
    <citation type="submission" date="2011-12" db="EMBL/GenBank/DDBJ databases">
        <title>Complete genome sequence of Streptomyces cattleya strain DSM 46488.</title>
        <authorList>
            <person name="Ou H.-Y."/>
            <person name="Li P."/>
            <person name="Zhao C."/>
            <person name="O'Hagan D."/>
            <person name="Deng Z."/>
        </authorList>
    </citation>
    <scope>NUCLEOTIDE SEQUENCE [LARGE SCALE GENOMIC DNA]</scope>
    <source>
        <strain evidence="2">ATCC 35852 / DSM 46488 / JCM 4925 / NBRC 14057 / NRRL 8057</strain>
        <plasmid evidence="2">Plasmid pSCATT</plasmid>
    </source>
</reference>
<evidence type="ECO:0000313" key="2">
    <source>
        <dbReference type="Proteomes" id="UP000007842"/>
    </source>
</evidence>
<gene>
    <name evidence="1" type="ordered locus">SCATT_p08090</name>
</gene>
<sequence>MLESGKGSLVRGCFVRFRLRRTHRRGAIGVFMQRADALTHTRPHDRPGKRRR</sequence>
<name>G8XD56_STREN</name>
<protein>
    <submittedName>
        <fullName evidence="1">Uncharacterized protein</fullName>
    </submittedName>
</protein>
<proteinExistence type="predicted"/>